<feature type="coiled-coil region" evidence="1">
    <location>
        <begin position="164"/>
        <end position="214"/>
    </location>
</feature>
<protein>
    <submittedName>
        <fullName evidence="4">Uncharacterized protein</fullName>
    </submittedName>
</protein>
<proteinExistence type="predicted"/>
<evidence type="ECO:0000313" key="4">
    <source>
        <dbReference type="EMBL" id="PJZ74360.1"/>
    </source>
</evidence>
<organism evidence="4 6">
    <name type="scientific">Leptospira perolatii</name>
    <dbReference type="NCBI Taxonomy" id="2023191"/>
    <lineage>
        <taxon>Bacteria</taxon>
        <taxon>Pseudomonadati</taxon>
        <taxon>Spirochaetota</taxon>
        <taxon>Spirochaetia</taxon>
        <taxon>Leptospirales</taxon>
        <taxon>Leptospiraceae</taxon>
        <taxon>Leptospira</taxon>
    </lineage>
</organism>
<accession>A0A2M9ZQK4</accession>
<comment type="caution">
    <text evidence="4">The sequence shown here is derived from an EMBL/GenBank/DDBJ whole genome shotgun (WGS) entry which is preliminary data.</text>
</comment>
<dbReference type="PROSITE" id="PS51257">
    <property type="entry name" value="PROKAR_LIPOPROTEIN"/>
    <property type="match status" value="1"/>
</dbReference>
<gene>
    <name evidence="3" type="ORF">CH360_05920</name>
    <name evidence="4" type="ORF">CH373_05500</name>
</gene>
<keyword evidence="5" id="KW-1185">Reference proteome</keyword>
<dbReference type="EMBL" id="NPDY01000003">
    <property type="protein sequence ID" value="PJZ70524.1"/>
    <property type="molecule type" value="Genomic_DNA"/>
</dbReference>
<dbReference type="Proteomes" id="UP000231990">
    <property type="component" value="Unassembled WGS sequence"/>
</dbReference>
<evidence type="ECO:0000256" key="2">
    <source>
        <dbReference type="SAM" id="SignalP"/>
    </source>
</evidence>
<dbReference type="AlphaFoldDB" id="A0A2M9ZQK4"/>
<dbReference type="EMBL" id="NPDZ01000002">
    <property type="protein sequence ID" value="PJZ74360.1"/>
    <property type="molecule type" value="Genomic_DNA"/>
</dbReference>
<keyword evidence="1" id="KW-0175">Coiled coil</keyword>
<evidence type="ECO:0000256" key="1">
    <source>
        <dbReference type="SAM" id="Coils"/>
    </source>
</evidence>
<evidence type="ECO:0000313" key="6">
    <source>
        <dbReference type="Proteomes" id="UP000231990"/>
    </source>
</evidence>
<dbReference type="OrthoDB" id="339749at2"/>
<feature type="signal peptide" evidence="2">
    <location>
        <begin position="1"/>
        <end position="26"/>
    </location>
</feature>
<dbReference type="RefSeq" id="WP_100713092.1">
    <property type="nucleotide sequence ID" value="NZ_NPDY01000003.1"/>
</dbReference>
<evidence type="ECO:0000313" key="5">
    <source>
        <dbReference type="Proteomes" id="UP000231962"/>
    </source>
</evidence>
<sequence length="1186" mass="131699">MDWIVKRNGKRLVALLLVALALGCNSHGDKPAPGSFSDNLEQGGSLHLFNLLDEYPSLKAGFHSLKPADFNLRLDSSMRIPDRIDIVGFLRASGDMLLKPEANTRQSLQKVHAILDRLEGAPNQAFDVLQPWLERLRNYSKPVLRNLAPISQNALHYLYSTLNKEETETKYREFSTVLKRAEIKEIFIDLEDVANKALNQNANAKSAIQNLLAAMTDPSLSGDRILKNKIVKILSSIGESFRKRAGFTDFKSSETVLKELVINLEKYFTVGGEFYSDPALPDYRDPNFPANFSTVLVESFRYLRPMLTKGGNYTSDPNVLLSQKLSQNLFKLDFAPTMTGVDQSLRDLIRVDYLGRDRAYSIDKYTISALESLMFILTLADTYGFRWENPSDTTMMRLEPNGSVNGGPMTGGILTVGDSIYSLGSAMTGNLGVKAFLNQSANDGAVFRDGDASTPTPFQIFLNSPTLTLLESPDRSIVPTSNDQVYIKTIPFMMRMILNVVLSGGGPYYNKNRVDSLGNIYTIDGKLYKNSNGDDLIYKSSWNTTEYRIKVADTVNGSCTSGSLCRWVGPGGRETTATFSDNSFTQVANGQNASGEKGWSIPVWEIGKQEVDRAVNTDEEAIYRNFQWLLTEKRMVAVIPLRASLGSGVPYKMAAYATVIANGLKGLMGARPILADGASCSQKVNGIWRIKGNLWKPGCATANQPNFREAGIPILQENFSELPGDSMFYLEAWDYGTSGTSPITFNSLGDSNVYNIFYPPTSQYGVIPQAIAANFPVMERLAFLTPDNVSPSQVASYWNTRNRLLPLIIALAKTLDEQTDSIGGKNPYQLLTGLSAILSRPLLTNITDPESGSGGRTITVMKTMMADASIRNRAAGEEEYLFRWKDPITEKPIRSMLSILSENRIAYQDGFLNLVSRTDLLSTLVQMLAEMGRPSRASGANQTFQAISGLVDEIKLTNESPAPNQFNLQTYLEEVEVTLAAYPDSRPTNVYDPVWNDLGAWAVRLRDYFDKESIYSLIPMIDFSLDMILDNVPSQTEIAGILDLVGSLFRNSQGNQDHLITELLTSDTPKLLDVTAPYGRSLNGVLMGLSKSGEFFSYLEQDMKTPYSIKDMFSDTKKLLNSEMIQTPRQDESSLLFTAGTLMGIFADLTERGHKPFPGGTVFYDRFNKNEDSDTYWDRFVSVFSR</sequence>
<keyword evidence="2" id="KW-0732">Signal</keyword>
<dbReference type="Proteomes" id="UP000231962">
    <property type="component" value="Unassembled WGS sequence"/>
</dbReference>
<name>A0A2M9ZQK4_9LEPT</name>
<reference evidence="5 6" key="1">
    <citation type="submission" date="2017-07" db="EMBL/GenBank/DDBJ databases">
        <title>Leptospira spp. isolated from tropical soils.</title>
        <authorList>
            <person name="Thibeaux R."/>
            <person name="Iraola G."/>
            <person name="Ferres I."/>
            <person name="Bierque E."/>
            <person name="Girault D."/>
            <person name="Soupe-Gilbert M.-E."/>
            <person name="Picardeau M."/>
            <person name="Goarant C."/>
        </authorList>
    </citation>
    <scope>NUCLEOTIDE SEQUENCE [LARGE SCALE GENOMIC DNA]</scope>
    <source>
        <strain evidence="4 6">FH1-B-B1</strain>
        <strain evidence="3 5">FH1-B-C1</strain>
    </source>
</reference>
<feature type="chain" id="PRO_5014670687" evidence="2">
    <location>
        <begin position="27"/>
        <end position="1186"/>
    </location>
</feature>
<evidence type="ECO:0000313" key="3">
    <source>
        <dbReference type="EMBL" id="PJZ70524.1"/>
    </source>
</evidence>